<dbReference type="GeneID" id="18826987"/>
<dbReference type="OMA" id="TMITIRA"/>
<feature type="domain" description="DDE-1" evidence="2">
    <location>
        <begin position="212"/>
        <end position="367"/>
    </location>
</feature>
<feature type="region of interest" description="Disordered" evidence="1">
    <location>
        <begin position="456"/>
        <end position="476"/>
    </location>
</feature>
<dbReference type="InterPro" id="IPR004875">
    <property type="entry name" value="DDE_SF_endonuclease_dom"/>
</dbReference>
<evidence type="ECO:0000313" key="3">
    <source>
        <dbReference type="EMBL" id="EKM78198.1"/>
    </source>
</evidence>
<dbReference type="HOGENOM" id="CLU_045859_0_0_1"/>
<reference evidence="4" key="1">
    <citation type="journal article" date="2012" name="Proc. Natl. Acad. Sci. U.S.A.">
        <title>Genome sequence of the button mushroom Agaricus bisporus reveals mechanisms governing adaptation to a humic-rich ecological niche.</title>
        <authorList>
            <person name="Morin E."/>
            <person name="Kohler A."/>
            <person name="Baker A.R."/>
            <person name="Foulongne-Oriol M."/>
            <person name="Lombard V."/>
            <person name="Nagy L.G."/>
            <person name="Ohm R.A."/>
            <person name="Patyshakuliyeva A."/>
            <person name="Brun A."/>
            <person name="Aerts A.L."/>
            <person name="Bailey A.M."/>
            <person name="Billette C."/>
            <person name="Coutinho P.M."/>
            <person name="Deakin G."/>
            <person name="Doddapaneni H."/>
            <person name="Floudas D."/>
            <person name="Grimwood J."/>
            <person name="Hilden K."/>
            <person name="Kuees U."/>
            <person name="LaButti K.M."/>
            <person name="Lapidus A."/>
            <person name="Lindquist E.A."/>
            <person name="Lucas S.M."/>
            <person name="Murat C."/>
            <person name="Riley R.W."/>
            <person name="Salamov A.A."/>
            <person name="Schmutz J."/>
            <person name="Subramanian V."/>
            <person name="Woesten H.A.B."/>
            <person name="Xu J."/>
            <person name="Eastwood D.C."/>
            <person name="Foster G.D."/>
            <person name="Sonnenberg A.S."/>
            <person name="Cullen D."/>
            <person name="de Vries R.P."/>
            <person name="Lundell T."/>
            <person name="Hibbett D.S."/>
            <person name="Henrissat B."/>
            <person name="Burton K.S."/>
            <person name="Kerrigan R.W."/>
            <person name="Challen M.P."/>
            <person name="Grigoriev I.V."/>
            <person name="Martin F."/>
        </authorList>
    </citation>
    <scope>NUCLEOTIDE SEQUENCE [LARGE SCALE GENOMIC DNA]</scope>
    <source>
        <strain evidence="4">JB137-S8 / ATCC MYA-4627 / FGSC 10392</strain>
    </source>
</reference>
<proteinExistence type="predicted"/>
<dbReference type="EMBL" id="JH971392">
    <property type="protein sequence ID" value="EKM78198.1"/>
    <property type="molecule type" value="Genomic_DNA"/>
</dbReference>
<protein>
    <recommendedName>
        <fullName evidence="2">DDE-1 domain-containing protein</fullName>
    </recommendedName>
</protein>
<gene>
    <name evidence="3" type="ORF">AGABI1DRAFT_129327</name>
</gene>
<dbReference type="RefSeq" id="XP_007330913.1">
    <property type="nucleotide sequence ID" value="XM_007330851.1"/>
</dbReference>
<dbReference type="STRING" id="597362.K5X4V3"/>
<evidence type="ECO:0000313" key="4">
    <source>
        <dbReference type="Proteomes" id="UP000008493"/>
    </source>
</evidence>
<dbReference type="OrthoDB" id="3341102at2759"/>
<evidence type="ECO:0000256" key="1">
    <source>
        <dbReference type="SAM" id="MobiDB-lite"/>
    </source>
</evidence>
<accession>K5X4V3</accession>
<dbReference type="GO" id="GO:0003676">
    <property type="term" value="F:nucleic acid binding"/>
    <property type="evidence" value="ECO:0007669"/>
    <property type="project" value="InterPro"/>
</dbReference>
<keyword evidence="4" id="KW-1185">Reference proteome</keyword>
<organism evidence="3 4">
    <name type="scientific">Agaricus bisporus var. burnettii (strain JB137-S8 / ATCC MYA-4627 / FGSC 10392)</name>
    <name type="common">White button mushroom</name>
    <dbReference type="NCBI Taxonomy" id="597362"/>
    <lineage>
        <taxon>Eukaryota</taxon>
        <taxon>Fungi</taxon>
        <taxon>Dikarya</taxon>
        <taxon>Basidiomycota</taxon>
        <taxon>Agaricomycotina</taxon>
        <taxon>Agaricomycetes</taxon>
        <taxon>Agaricomycetidae</taxon>
        <taxon>Agaricales</taxon>
        <taxon>Agaricineae</taxon>
        <taxon>Agaricaceae</taxon>
        <taxon>Agaricus</taxon>
    </lineage>
</organism>
<dbReference type="KEGG" id="abp:AGABI1DRAFT129327"/>
<dbReference type="AlphaFoldDB" id="K5X4V3"/>
<name>K5X4V3_AGABU</name>
<dbReference type="eggNOG" id="ENOG502SAWU">
    <property type="taxonomic scope" value="Eukaryota"/>
</dbReference>
<evidence type="ECO:0000259" key="2">
    <source>
        <dbReference type="Pfam" id="PF03184"/>
    </source>
</evidence>
<sequence>MKEARTLNPAIFNNLREQVIGRWIDKEAQARGESRWLPGILEQVKRNSPGGTISREGILAPYPAAQERIAFQLKSLRDAGVALTLLTIRALMIAVITDMAPEVYEVQAKDGSCFKCSESFVRKYLRKTLGWSERRATKAAQKLPVNLQEILREAFLREAFLIRDYSIPAALRVNTDQTQLVYQQGSDRTWNLAGEKQVATVGQEEKRAFTLVPSISASGELLPMQAIYMGKTSISCPSPWAAGYDHAQELGFQMLPSMTTTYWSTQETMRTLVDTIIAPYFERKKQELGLPQTQHSIWKIDCWSVHRSRSFREWMKENHPNIILVFVPGGCTSVWQPLDVGIQRVLKLSMRRSAHRDIVHEVSSQIEEGVEHIALDTTLGTLRNRSLQWALNAIADVDNQQLILKSFEMCCVGPDWNLSQASLTSPSALEALRNLPRTNKPFYDELCGLTPSTCSEFPPGSEVEEQPFTDSPEDHSDVPIPVLINTLTGQSPDGFLMSTDGSLERNSMAECEGIGEESPDL</sequence>
<dbReference type="Proteomes" id="UP000008493">
    <property type="component" value="Unassembled WGS sequence"/>
</dbReference>
<dbReference type="InParanoid" id="K5X4V3"/>
<dbReference type="Pfam" id="PF03184">
    <property type="entry name" value="DDE_1"/>
    <property type="match status" value="1"/>
</dbReference>